<sequence length="199" mass="21212">MAIEAINGVPGVPRVRCICDGCAREEVVTCDYEHGRGHVWVPKEGQAVRKMVGRGWGQVKARLLCPACEAARRASIFRRGAATCSPSTAAKGEGDGMKKTIEPSRQAPRTPTLAQRHEITGMLMLSYDHKAGRYTGAETDKTIAEAIGGGCMPGWVAEIREANFGPAGGNEEIEAIRAEIAALSARLDRVCAAVGPRAR</sequence>
<dbReference type="Proteomes" id="UP000279673">
    <property type="component" value="Unassembled WGS sequence"/>
</dbReference>
<organism evidence="2 3">
    <name type="scientific">Paenirhodobacter hankyongi</name>
    <dbReference type="NCBI Taxonomy" id="2294033"/>
    <lineage>
        <taxon>Bacteria</taxon>
        <taxon>Pseudomonadati</taxon>
        <taxon>Pseudomonadota</taxon>
        <taxon>Alphaproteobacteria</taxon>
        <taxon>Rhodobacterales</taxon>
        <taxon>Rhodobacter group</taxon>
        <taxon>Paenirhodobacter</taxon>
    </lineage>
</organism>
<protein>
    <submittedName>
        <fullName evidence="2">Uncharacterized protein</fullName>
    </submittedName>
</protein>
<proteinExistence type="predicted"/>
<dbReference type="EMBL" id="RCHI01000029">
    <property type="protein sequence ID" value="RLL61550.1"/>
    <property type="molecule type" value="Genomic_DNA"/>
</dbReference>
<keyword evidence="3" id="KW-1185">Reference proteome</keyword>
<dbReference type="AlphaFoldDB" id="A0A421BJ04"/>
<comment type="caution">
    <text evidence="2">The sequence shown here is derived from an EMBL/GenBank/DDBJ whole genome shotgun (WGS) entry which is preliminary data.</text>
</comment>
<evidence type="ECO:0000256" key="1">
    <source>
        <dbReference type="SAM" id="MobiDB-lite"/>
    </source>
</evidence>
<feature type="compositionally biased region" description="Basic and acidic residues" evidence="1">
    <location>
        <begin position="92"/>
        <end position="102"/>
    </location>
</feature>
<evidence type="ECO:0000313" key="2">
    <source>
        <dbReference type="EMBL" id="RLL61550.1"/>
    </source>
</evidence>
<evidence type="ECO:0000313" key="3">
    <source>
        <dbReference type="Proteomes" id="UP000279673"/>
    </source>
</evidence>
<reference evidence="2 3" key="1">
    <citation type="submission" date="2018-10" db="EMBL/GenBank/DDBJ databases">
        <title>Rhodobacter sp . BO-81.</title>
        <authorList>
            <person name="Im W.T."/>
        </authorList>
    </citation>
    <scope>NUCLEOTIDE SEQUENCE [LARGE SCALE GENOMIC DNA]</scope>
    <source>
        <strain evidence="2 3">BO-81</strain>
    </source>
</reference>
<dbReference type="RefSeq" id="WP_121534991.1">
    <property type="nucleotide sequence ID" value="NZ_RCHI01000029.1"/>
</dbReference>
<accession>A0A421BJ04</accession>
<gene>
    <name evidence="2" type="ORF">DYS74_17910</name>
</gene>
<name>A0A421BJ04_9RHOB</name>
<feature type="region of interest" description="Disordered" evidence="1">
    <location>
        <begin position="87"/>
        <end position="108"/>
    </location>
</feature>